<dbReference type="eggNOG" id="ENOG5032XG0">
    <property type="taxonomic scope" value="Bacteria"/>
</dbReference>
<dbReference type="Proteomes" id="UP000008561">
    <property type="component" value="Chromosome"/>
</dbReference>
<accession>A8ZXB2</accession>
<gene>
    <name evidence="1" type="ordered locus">Dole_2688</name>
</gene>
<evidence type="ECO:0008006" key="3">
    <source>
        <dbReference type="Google" id="ProtNLM"/>
    </source>
</evidence>
<keyword evidence="2" id="KW-1185">Reference proteome</keyword>
<dbReference type="SUPFAM" id="SSF52777">
    <property type="entry name" value="CoA-dependent acyltransferases"/>
    <property type="match status" value="1"/>
</dbReference>
<dbReference type="AlphaFoldDB" id="A8ZXB2"/>
<dbReference type="STRING" id="96561.Dole_2688"/>
<name>A8ZXB2_DESOH</name>
<organism evidence="1 2">
    <name type="scientific">Desulfosudis oleivorans (strain DSM 6200 / JCM 39069 / Hxd3)</name>
    <name type="common">Desulfococcus oleovorans</name>
    <dbReference type="NCBI Taxonomy" id="96561"/>
    <lineage>
        <taxon>Bacteria</taxon>
        <taxon>Pseudomonadati</taxon>
        <taxon>Thermodesulfobacteriota</taxon>
        <taxon>Desulfobacteria</taxon>
        <taxon>Desulfobacterales</taxon>
        <taxon>Desulfosudaceae</taxon>
        <taxon>Desulfosudis</taxon>
    </lineage>
</organism>
<proteinExistence type="predicted"/>
<dbReference type="KEGG" id="dol:Dole_2688"/>
<dbReference type="EMBL" id="CP000859">
    <property type="protein sequence ID" value="ABW68491.1"/>
    <property type="molecule type" value="Genomic_DNA"/>
</dbReference>
<dbReference type="Gene3D" id="3.30.559.10">
    <property type="entry name" value="Chloramphenicol acetyltransferase-like domain"/>
    <property type="match status" value="1"/>
</dbReference>
<dbReference type="OrthoDB" id="2472181at2"/>
<evidence type="ECO:0000313" key="1">
    <source>
        <dbReference type="EMBL" id="ABW68491.1"/>
    </source>
</evidence>
<dbReference type="RefSeq" id="WP_012176102.1">
    <property type="nucleotide sequence ID" value="NC_009943.1"/>
</dbReference>
<sequence>MPKNQSRKVTNGPRVYIASDYIDKAYRFPICNQFIVEGRGNIDLQALTHAVHAAAAANPSTRLVYRGWLSASRLVDSGVAPPVTELDGAQWSGLNFQGTSFYKRPLPIKTGPTSEVLVFRGDPLRLVFRTHHGITDGQGTFMWIADVFRILRGEAPEGSGYAESIDQFRNVTGMHEPKWKGGQCVAPTGNPGAASPDISFCRMDVKGPISKLLPKVALLSAQAAWQKNPDGKVIFGIPLSLRPRRPDIKSASNLSRALYIEITRETTIEAIQQRIQAYMEQDGKPAFAEKIIPRLPLWVLRRYLENDIKKGLKTGRYWVSGFMSNMGRIPAPLVTLDTFIPDMMFAVPPCGMMTPFFIGMMGFNKTISILLSMPSHLATGNRDRAFMEFLAENLE</sequence>
<dbReference type="HOGENOM" id="CLU_057678_0_0_7"/>
<reference evidence="1 2" key="1">
    <citation type="submission" date="2007-10" db="EMBL/GenBank/DDBJ databases">
        <title>Complete sequence of Desulfococcus oleovorans Hxd3.</title>
        <authorList>
            <consortium name="US DOE Joint Genome Institute"/>
            <person name="Copeland A."/>
            <person name="Lucas S."/>
            <person name="Lapidus A."/>
            <person name="Barry K."/>
            <person name="Glavina del Rio T."/>
            <person name="Dalin E."/>
            <person name="Tice H."/>
            <person name="Pitluck S."/>
            <person name="Kiss H."/>
            <person name="Brettin T."/>
            <person name="Bruce D."/>
            <person name="Detter J.C."/>
            <person name="Han C."/>
            <person name="Schmutz J."/>
            <person name="Larimer F."/>
            <person name="Land M."/>
            <person name="Hauser L."/>
            <person name="Kyrpides N."/>
            <person name="Kim E."/>
            <person name="Wawrik B."/>
            <person name="Richardson P."/>
        </authorList>
    </citation>
    <scope>NUCLEOTIDE SEQUENCE [LARGE SCALE GENOMIC DNA]</scope>
    <source>
        <strain evidence="2">DSM 6200 / JCM 39069 / Hxd3</strain>
    </source>
</reference>
<evidence type="ECO:0000313" key="2">
    <source>
        <dbReference type="Proteomes" id="UP000008561"/>
    </source>
</evidence>
<protein>
    <recommendedName>
        <fullName evidence="3">Peptide synthetase</fullName>
    </recommendedName>
</protein>
<dbReference type="InterPro" id="IPR023213">
    <property type="entry name" value="CAT-like_dom_sf"/>
</dbReference>